<evidence type="ECO:0000313" key="5">
    <source>
        <dbReference type="EMBL" id="SEN23337.1"/>
    </source>
</evidence>
<accession>A0A1H8EWS2</accession>
<reference evidence="5 6" key="1">
    <citation type="submission" date="2016-10" db="EMBL/GenBank/DDBJ databases">
        <authorList>
            <person name="de Groot N.N."/>
        </authorList>
    </citation>
    <scope>NUCLEOTIDE SEQUENCE [LARGE SCALE GENOMIC DNA]</scope>
    <source>
        <strain evidence="5 6">Calf135</strain>
    </source>
</reference>
<dbReference type="AlphaFoldDB" id="A0A1H8EWS2"/>
<dbReference type="InterPro" id="IPR000524">
    <property type="entry name" value="Tscrpt_reg_HTH_GntR"/>
</dbReference>
<dbReference type="InterPro" id="IPR036388">
    <property type="entry name" value="WH-like_DNA-bd_sf"/>
</dbReference>
<dbReference type="Pfam" id="PF00392">
    <property type="entry name" value="GntR"/>
    <property type="match status" value="1"/>
</dbReference>
<sequence>MNISEFNFNNNTPIYLQIAKYFQAKVFIGELSPGDVMPSRRELAGEARVNLNTVQKAYAFMEDIGLIKTERNRFSSITDNKNIIENLRNEFIKEPLENFILTMKSVNISKEQVLKLIDKEFDNIKEVSEDKKEK</sequence>
<dbReference type="Gene3D" id="1.10.10.10">
    <property type="entry name" value="Winged helix-like DNA-binding domain superfamily/Winged helix DNA-binding domain"/>
    <property type="match status" value="1"/>
</dbReference>
<feature type="domain" description="HTH gntR-type" evidence="4">
    <location>
        <begin position="12"/>
        <end position="80"/>
    </location>
</feature>
<dbReference type="PANTHER" id="PTHR38445:SF6">
    <property type="entry name" value="GNTR-FAMILY TRANSCRIPTIONAL REGULATOR"/>
    <property type="match status" value="1"/>
</dbReference>
<evidence type="ECO:0000313" key="6">
    <source>
        <dbReference type="Proteomes" id="UP000199512"/>
    </source>
</evidence>
<dbReference type="GO" id="GO:0003677">
    <property type="term" value="F:DNA binding"/>
    <property type="evidence" value="ECO:0007669"/>
    <property type="project" value="UniProtKB-KW"/>
</dbReference>
<organism evidence="5 6">
    <name type="scientific">Peptostreptococcus russellii</name>
    <dbReference type="NCBI Taxonomy" id="215200"/>
    <lineage>
        <taxon>Bacteria</taxon>
        <taxon>Bacillati</taxon>
        <taxon>Bacillota</taxon>
        <taxon>Clostridia</taxon>
        <taxon>Peptostreptococcales</taxon>
        <taxon>Peptostreptococcaceae</taxon>
        <taxon>Peptostreptococcus</taxon>
    </lineage>
</organism>
<proteinExistence type="predicted"/>
<protein>
    <submittedName>
        <fullName evidence="5">DNA-binding transcriptional regulator YhcF, GntR family</fullName>
    </submittedName>
</protein>
<evidence type="ECO:0000256" key="1">
    <source>
        <dbReference type="ARBA" id="ARBA00023015"/>
    </source>
</evidence>
<dbReference type="RefSeq" id="WP_242938880.1">
    <property type="nucleotide sequence ID" value="NZ_CAUWDX010000017.1"/>
</dbReference>
<keyword evidence="3" id="KW-0804">Transcription</keyword>
<dbReference type="GO" id="GO:0003700">
    <property type="term" value="F:DNA-binding transcription factor activity"/>
    <property type="evidence" value="ECO:0007669"/>
    <property type="project" value="InterPro"/>
</dbReference>
<dbReference type="PROSITE" id="PS50949">
    <property type="entry name" value="HTH_GNTR"/>
    <property type="match status" value="1"/>
</dbReference>
<dbReference type="STRING" id="215200.SAMN05216454_101258"/>
<keyword evidence="1" id="KW-0805">Transcription regulation</keyword>
<gene>
    <name evidence="5" type="ORF">SAMN05216454_101258</name>
</gene>
<name>A0A1H8EWS2_9FIRM</name>
<dbReference type="SUPFAM" id="SSF46785">
    <property type="entry name" value="Winged helix' DNA-binding domain"/>
    <property type="match status" value="1"/>
</dbReference>
<dbReference type="InterPro" id="IPR036390">
    <property type="entry name" value="WH_DNA-bd_sf"/>
</dbReference>
<keyword evidence="2 5" id="KW-0238">DNA-binding</keyword>
<dbReference type="PANTHER" id="PTHR38445">
    <property type="entry name" value="HTH-TYPE TRANSCRIPTIONAL REPRESSOR YTRA"/>
    <property type="match status" value="1"/>
</dbReference>
<dbReference type="EMBL" id="FODF01000001">
    <property type="protein sequence ID" value="SEN23337.1"/>
    <property type="molecule type" value="Genomic_DNA"/>
</dbReference>
<evidence type="ECO:0000259" key="4">
    <source>
        <dbReference type="PROSITE" id="PS50949"/>
    </source>
</evidence>
<evidence type="ECO:0000256" key="2">
    <source>
        <dbReference type="ARBA" id="ARBA00023125"/>
    </source>
</evidence>
<evidence type="ECO:0000256" key="3">
    <source>
        <dbReference type="ARBA" id="ARBA00023163"/>
    </source>
</evidence>
<keyword evidence="6" id="KW-1185">Reference proteome</keyword>
<dbReference type="Proteomes" id="UP000199512">
    <property type="component" value="Unassembled WGS sequence"/>
</dbReference>